<feature type="transmembrane region" description="Helical" evidence="1">
    <location>
        <begin position="167"/>
        <end position="185"/>
    </location>
</feature>
<sequence>MSTPVAPPWPLDPPAARGSSRRLVEFLLVGGVTPFLFALSFLLRRAFGLDPAEYAVGFLMFHAAFVINDPHFAVTYLLFYKDTKARVLGDRFPRPQRIRYLVAGFVAPALLGALVIVGLVMKSAFVLSLLVRLMFFLVGWHYVKQGFGVFTVLAARRGVRFAPRERLVVLAHCFAGWAYAWASPADPGRDVEEKGLVYTTLATPLWLEHLTHVVFLSTLIPLAWVLVRKWRRDGRLPILTPLTALLCSIWSWSIYSSVDPLVRYVIPALHSVQYLYFVWLLKGNEAREREGPPWFERSARTRLGILAVSALGLGWFLFHGAPSAFDEALGPRGGVTSEALGPTPYFVAIFAFVNIHHYLMDTVIWRRENPETRYLQEPALGDARRAS</sequence>
<gene>
    <name evidence="2" type="ORF">GF068_30680</name>
</gene>
<protein>
    <submittedName>
        <fullName evidence="2">Uncharacterized protein</fullName>
    </submittedName>
</protein>
<keyword evidence="1" id="KW-0472">Membrane</keyword>
<feature type="transmembrane region" description="Helical" evidence="1">
    <location>
        <begin position="303"/>
        <end position="325"/>
    </location>
</feature>
<dbReference type="Proteomes" id="UP000440224">
    <property type="component" value="Unassembled WGS sequence"/>
</dbReference>
<comment type="caution">
    <text evidence="2">The sequence shown here is derived from an EMBL/GenBank/DDBJ whole genome shotgun (WGS) entry which is preliminary data.</text>
</comment>
<name>A0A6N7PZE5_9BACT</name>
<keyword evidence="1" id="KW-0812">Transmembrane</keyword>
<keyword evidence="1" id="KW-1133">Transmembrane helix</keyword>
<dbReference type="OrthoDB" id="127712at2"/>
<feature type="transmembrane region" description="Helical" evidence="1">
    <location>
        <begin position="23"/>
        <end position="43"/>
    </location>
</feature>
<feature type="transmembrane region" description="Helical" evidence="1">
    <location>
        <begin position="55"/>
        <end position="79"/>
    </location>
</feature>
<evidence type="ECO:0000313" key="2">
    <source>
        <dbReference type="EMBL" id="MRG96256.1"/>
    </source>
</evidence>
<reference evidence="2 3" key="1">
    <citation type="submission" date="2019-10" db="EMBL/GenBank/DDBJ databases">
        <title>A soil myxobacterium in the family Polyangiaceae.</title>
        <authorList>
            <person name="Li Y."/>
            <person name="Wang J."/>
        </authorList>
    </citation>
    <scope>NUCLEOTIDE SEQUENCE [LARGE SCALE GENOMIC DNA]</scope>
    <source>
        <strain evidence="2 3">DSM 14734</strain>
    </source>
</reference>
<organism evidence="2 3">
    <name type="scientific">Polyangium spumosum</name>
    <dbReference type="NCBI Taxonomy" id="889282"/>
    <lineage>
        <taxon>Bacteria</taxon>
        <taxon>Pseudomonadati</taxon>
        <taxon>Myxococcota</taxon>
        <taxon>Polyangia</taxon>
        <taxon>Polyangiales</taxon>
        <taxon>Polyangiaceae</taxon>
        <taxon>Polyangium</taxon>
    </lineage>
</organism>
<feature type="transmembrane region" description="Helical" evidence="1">
    <location>
        <begin position="238"/>
        <end position="255"/>
    </location>
</feature>
<feature type="transmembrane region" description="Helical" evidence="1">
    <location>
        <begin position="133"/>
        <end position="155"/>
    </location>
</feature>
<feature type="transmembrane region" description="Helical" evidence="1">
    <location>
        <begin position="345"/>
        <end position="365"/>
    </location>
</feature>
<dbReference type="AlphaFoldDB" id="A0A6N7PZE5"/>
<keyword evidence="3" id="KW-1185">Reference proteome</keyword>
<dbReference type="EMBL" id="WJIE01000010">
    <property type="protein sequence ID" value="MRG96256.1"/>
    <property type="molecule type" value="Genomic_DNA"/>
</dbReference>
<accession>A0A6N7PZE5</accession>
<feature type="transmembrane region" description="Helical" evidence="1">
    <location>
        <begin position="205"/>
        <end position="226"/>
    </location>
</feature>
<evidence type="ECO:0000256" key="1">
    <source>
        <dbReference type="SAM" id="Phobius"/>
    </source>
</evidence>
<dbReference type="RefSeq" id="WP_153823051.1">
    <property type="nucleotide sequence ID" value="NZ_WJIE01000010.1"/>
</dbReference>
<feature type="transmembrane region" description="Helical" evidence="1">
    <location>
        <begin position="261"/>
        <end position="282"/>
    </location>
</feature>
<proteinExistence type="predicted"/>
<feature type="transmembrane region" description="Helical" evidence="1">
    <location>
        <begin position="100"/>
        <end position="121"/>
    </location>
</feature>
<evidence type="ECO:0000313" key="3">
    <source>
        <dbReference type="Proteomes" id="UP000440224"/>
    </source>
</evidence>